<dbReference type="PANTHER" id="PTHR24421">
    <property type="entry name" value="NITRATE/NITRITE SENSOR PROTEIN NARX-RELATED"/>
    <property type="match status" value="1"/>
</dbReference>
<evidence type="ECO:0000256" key="7">
    <source>
        <dbReference type="ARBA" id="ARBA00022840"/>
    </source>
</evidence>
<dbReference type="eggNOG" id="COG4585">
    <property type="taxonomic scope" value="Bacteria"/>
</dbReference>
<dbReference type="InterPro" id="IPR019734">
    <property type="entry name" value="TPR_rpt"/>
</dbReference>
<evidence type="ECO:0000256" key="6">
    <source>
        <dbReference type="ARBA" id="ARBA00022777"/>
    </source>
</evidence>
<dbReference type="Pfam" id="PF02518">
    <property type="entry name" value="HATPase_c"/>
    <property type="match status" value="1"/>
</dbReference>
<dbReference type="InterPro" id="IPR005467">
    <property type="entry name" value="His_kinase_dom"/>
</dbReference>
<keyword evidence="6" id="KW-0418">Kinase</keyword>
<keyword evidence="3" id="KW-0597">Phosphoprotein</keyword>
<dbReference type="GO" id="GO:0000155">
    <property type="term" value="F:phosphorelay sensor kinase activity"/>
    <property type="evidence" value="ECO:0007669"/>
    <property type="project" value="InterPro"/>
</dbReference>
<dbReference type="AlphaFoldDB" id="A0A086A2V6"/>
<dbReference type="EC" id="2.7.13.3" evidence="2"/>
<keyword evidence="9" id="KW-0472">Membrane</keyword>
<dbReference type="EMBL" id="JPRH01000008">
    <property type="protein sequence ID" value="KFF11020.1"/>
    <property type="molecule type" value="Genomic_DNA"/>
</dbReference>
<evidence type="ECO:0000256" key="5">
    <source>
        <dbReference type="ARBA" id="ARBA00022741"/>
    </source>
</evidence>
<dbReference type="Proteomes" id="UP000028705">
    <property type="component" value="Unassembled WGS sequence"/>
</dbReference>
<evidence type="ECO:0000256" key="2">
    <source>
        <dbReference type="ARBA" id="ARBA00012438"/>
    </source>
</evidence>
<comment type="caution">
    <text evidence="11">The sequence shown here is derived from an EMBL/GenBank/DDBJ whole genome shotgun (WGS) entry which is preliminary data.</text>
</comment>
<dbReference type="SUPFAM" id="SSF55874">
    <property type="entry name" value="ATPase domain of HSP90 chaperone/DNA topoisomerase II/histidine kinase"/>
    <property type="match status" value="1"/>
</dbReference>
<dbReference type="STRING" id="445961.IW15_17805"/>
<dbReference type="InterPro" id="IPR050482">
    <property type="entry name" value="Sensor_HK_TwoCompSys"/>
</dbReference>
<dbReference type="Gene3D" id="3.30.565.10">
    <property type="entry name" value="Histidine kinase-like ATPase, C-terminal domain"/>
    <property type="match status" value="1"/>
</dbReference>
<keyword evidence="4" id="KW-0808">Transferase</keyword>
<sequence length="654" mass="75120">MLFIKREFFKSLTVIFSHTRIIGQNISLLCLLLLITSCRTNEKEAQNKEAERLIEKAKIFINTSTNEVKNNDSILYYTNKAYAIAEKTKNKALQGRCFINFAGRYSKQGEYKKAEKEYFKSIELFKEANNKEGTALAQLNLGIIYSNLKEYYNSIKYCLLAAKFYEKEDQKKYYFTILVLAQNYRIIEDYDSAKKYYSIYKENILQTNSYLEIGQYYLGYAAVLENSGSNPDSIIYNYNKAMSFSIKSKNKSNLVVAYCRLAVYYCLKNDFKNAAKNIDACSKLENDPEVLNKKEIYLAKCIFYSSTDNVELAEKNGRKALEYTEESDDVNRKNIYLSLASIYHRHNMNDKAYEMFSLSDQYNSIVNNKANLDRIQNLKNKYEHDQSVRDIHSLKQKNTIQSLLLIIAGILLVFIIIITIILLNRRKLKAKSKLDEEIRKQQEINIAEVIKAEELERRRIAEHLHDGGGAGISAAILNVSVLNDIQEIDPQELHVKNKNILHQLRTVYDDLRTISHQMMPNSLIKAGLPNALKEFVNSVDNNKLEVSLYIHGLEARFNESVELIVYRAIQEIVTNVIKHANASKLKIELIKDPEGLHIMIEDNGIGFDKAAINDQNGIGIQNMISKIEFLNGTIDFDTSIGKGSLVVIYLPLFD</sequence>
<keyword evidence="7" id="KW-0067">ATP-binding</keyword>
<evidence type="ECO:0000313" key="11">
    <source>
        <dbReference type="EMBL" id="KFF11020.1"/>
    </source>
</evidence>
<dbReference type="PANTHER" id="PTHR24421:SF10">
    <property type="entry name" value="NITRATE_NITRITE SENSOR PROTEIN NARQ"/>
    <property type="match status" value="1"/>
</dbReference>
<keyword evidence="5" id="KW-0547">Nucleotide-binding</keyword>
<evidence type="ECO:0000256" key="3">
    <source>
        <dbReference type="ARBA" id="ARBA00022553"/>
    </source>
</evidence>
<dbReference type="SMART" id="SM00387">
    <property type="entry name" value="HATPase_c"/>
    <property type="match status" value="1"/>
</dbReference>
<dbReference type="InterPro" id="IPR003594">
    <property type="entry name" value="HATPase_dom"/>
</dbReference>
<keyword evidence="9" id="KW-1133">Transmembrane helix</keyword>
<evidence type="ECO:0000256" key="8">
    <source>
        <dbReference type="ARBA" id="ARBA00023012"/>
    </source>
</evidence>
<dbReference type="Gene3D" id="1.20.5.1930">
    <property type="match status" value="1"/>
</dbReference>
<dbReference type="InterPro" id="IPR036890">
    <property type="entry name" value="HATPase_C_sf"/>
</dbReference>
<comment type="catalytic activity">
    <reaction evidence="1">
        <text>ATP + protein L-histidine = ADP + protein N-phospho-L-histidine.</text>
        <dbReference type="EC" id="2.7.13.3"/>
    </reaction>
</comment>
<proteinExistence type="predicted"/>
<evidence type="ECO:0000313" key="12">
    <source>
        <dbReference type="Proteomes" id="UP000028705"/>
    </source>
</evidence>
<evidence type="ECO:0000256" key="9">
    <source>
        <dbReference type="SAM" id="Phobius"/>
    </source>
</evidence>
<accession>A0A086A2V6</accession>
<name>A0A086A2V6_9FLAO</name>
<keyword evidence="8" id="KW-0902">Two-component regulatory system</keyword>
<keyword evidence="12" id="KW-1185">Reference proteome</keyword>
<protein>
    <recommendedName>
        <fullName evidence="2">histidine kinase</fullName>
        <ecNumber evidence="2">2.7.13.3</ecNumber>
    </recommendedName>
</protein>
<dbReference type="GO" id="GO:0046983">
    <property type="term" value="F:protein dimerization activity"/>
    <property type="evidence" value="ECO:0007669"/>
    <property type="project" value="InterPro"/>
</dbReference>
<dbReference type="GO" id="GO:0016020">
    <property type="term" value="C:membrane"/>
    <property type="evidence" value="ECO:0007669"/>
    <property type="project" value="InterPro"/>
</dbReference>
<dbReference type="RefSeq" id="WP_034713851.1">
    <property type="nucleotide sequence ID" value="NZ_JPRH01000008.1"/>
</dbReference>
<dbReference type="PROSITE" id="PS50109">
    <property type="entry name" value="HIS_KIN"/>
    <property type="match status" value="1"/>
</dbReference>
<keyword evidence="9" id="KW-0812">Transmembrane</keyword>
<dbReference type="GO" id="GO:0005524">
    <property type="term" value="F:ATP binding"/>
    <property type="evidence" value="ECO:0007669"/>
    <property type="project" value="UniProtKB-KW"/>
</dbReference>
<evidence type="ECO:0000259" key="10">
    <source>
        <dbReference type="PROSITE" id="PS50109"/>
    </source>
</evidence>
<dbReference type="Gene3D" id="1.25.40.10">
    <property type="entry name" value="Tetratricopeptide repeat domain"/>
    <property type="match status" value="2"/>
</dbReference>
<organism evidence="11 12">
    <name type="scientific">Chryseobacterium soli</name>
    <dbReference type="NCBI Taxonomy" id="445961"/>
    <lineage>
        <taxon>Bacteria</taxon>
        <taxon>Pseudomonadati</taxon>
        <taxon>Bacteroidota</taxon>
        <taxon>Flavobacteriia</taxon>
        <taxon>Flavobacteriales</taxon>
        <taxon>Weeksellaceae</taxon>
        <taxon>Chryseobacterium group</taxon>
        <taxon>Chryseobacterium</taxon>
    </lineage>
</organism>
<evidence type="ECO:0000256" key="4">
    <source>
        <dbReference type="ARBA" id="ARBA00022679"/>
    </source>
</evidence>
<feature type="domain" description="Histidine kinase" evidence="10">
    <location>
        <begin position="565"/>
        <end position="654"/>
    </location>
</feature>
<dbReference type="SUPFAM" id="SSF48452">
    <property type="entry name" value="TPR-like"/>
    <property type="match status" value="2"/>
</dbReference>
<dbReference type="Pfam" id="PF07730">
    <property type="entry name" value="HisKA_3"/>
    <property type="match status" value="1"/>
</dbReference>
<feature type="transmembrane region" description="Helical" evidence="9">
    <location>
        <begin position="403"/>
        <end position="423"/>
    </location>
</feature>
<dbReference type="InterPro" id="IPR011990">
    <property type="entry name" value="TPR-like_helical_dom_sf"/>
</dbReference>
<dbReference type="InterPro" id="IPR011712">
    <property type="entry name" value="Sig_transdc_His_kin_sub3_dim/P"/>
</dbReference>
<dbReference type="SMART" id="SM00028">
    <property type="entry name" value="TPR"/>
    <property type="match status" value="3"/>
</dbReference>
<reference evidence="11 12" key="1">
    <citation type="submission" date="2014-07" db="EMBL/GenBank/DDBJ databases">
        <title>Genome of Chryseobacterium soli DSM 19298.</title>
        <authorList>
            <person name="Stropko S.J."/>
            <person name="Pipes S.E."/>
            <person name="Newman J."/>
        </authorList>
    </citation>
    <scope>NUCLEOTIDE SEQUENCE [LARGE SCALE GENOMIC DNA]</scope>
    <source>
        <strain evidence="11 12">DSM 19298</strain>
    </source>
</reference>
<gene>
    <name evidence="11" type="ORF">IW15_17805</name>
</gene>
<dbReference type="CDD" id="cd16917">
    <property type="entry name" value="HATPase_UhpB-NarQ-NarX-like"/>
    <property type="match status" value="1"/>
</dbReference>
<evidence type="ECO:0000256" key="1">
    <source>
        <dbReference type="ARBA" id="ARBA00000085"/>
    </source>
</evidence>